<dbReference type="AlphaFoldDB" id="A0AAD7R7A7"/>
<dbReference type="Proteomes" id="UP001221898">
    <property type="component" value="Unassembled WGS sequence"/>
</dbReference>
<name>A0AAD7R7A7_9TELE</name>
<sequence>MAPLTDHPDCPGCLRLSQRIVELEGRGTTLRGIREDEGLLDSLLQAAVTQASVNATPSCLAPTLAQQSWQKMAGMAWEQNPNPSSAQLLTTQSPGLRFRRGNTVGRVRHFQSLSCLANGSMSWSVWTSPTRPLHRITSPVQPLLVSDIVCLIVQVSPITILLDHRCHACLLSAPVELASAGSSQDSLITFRLPHRLLIIGTR</sequence>
<dbReference type="EMBL" id="JAINUG010000493">
    <property type="protein sequence ID" value="KAJ8367249.1"/>
    <property type="molecule type" value="Genomic_DNA"/>
</dbReference>
<accession>A0AAD7R7A7</accession>
<evidence type="ECO:0000313" key="1">
    <source>
        <dbReference type="EMBL" id="KAJ8367249.1"/>
    </source>
</evidence>
<gene>
    <name evidence="1" type="ORF">AAFF_G00323950</name>
</gene>
<proteinExistence type="predicted"/>
<protein>
    <submittedName>
        <fullName evidence="1">Uncharacterized protein</fullName>
    </submittedName>
</protein>
<reference evidence="1" key="1">
    <citation type="journal article" date="2023" name="Science">
        <title>Genome structures resolve the early diversification of teleost fishes.</title>
        <authorList>
            <person name="Parey E."/>
            <person name="Louis A."/>
            <person name="Montfort J."/>
            <person name="Bouchez O."/>
            <person name="Roques C."/>
            <person name="Iampietro C."/>
            <person name="Lluch J."/>
            <person name="Castinel A."/>
            <person name="Donnadieu C."/>
            <person name="Desvignes T."/>
            <person name="Floi Bucao C."/>
            <person name="Jouanno E."/>
            <person name="Wen M."/>
            <person name="Mejri S."/>
            <person name="Dirks R."/>
            <person name="Jansen H."/>
            <person name="Henkel C."/>
            <person name="Chen W.J."/>
            <person name="Zahm M."/>
            <person name="Cabau C."/>
            <person name="Klopp C."/>
            <person name="Thompson A.W."/>
            <person name="Robinson-Rechavi M."/>
            <person name="Braasch I."/>
            <person name="Lecointre G."/>
            <person name="Bobe J."/>
            <person name="Postlethwait J.H."/>
            <person name="Berthelot C."/>
            <person name="Roest Crollius H."/>
            <person name="Guiguen Y."/>
        </authorList>
    </citation>
    <scope>NUCLEOTIDE SEQUENCE</scope>
    <source>
        <strain evidence="1">NC1722</strain>
    </source>
</reference>
<evidence type="ECO:0000313" key="2">
    <source>
        <dbReference type="Proteomes" id="UP001221898"/>
    </source>
</evidence>
<keyword evidence="2" id="KW-1185">Reference proteome</keyword>
<organism evidence="1 2">
    <name type="scientific">Aldrovandia affinis</name>
    <dbReference type="NCBI Taxonomy" id="143900"/>
    <lineage>
        <taxon>Eukaryota</taxon>
        <taxon>Metazoa</taxon>
        <taxon>Chordata</taxon>
        <taxon>Craniata</taxon>
        <taxon>Vertebrata</taxon>
        <taxon>Euteleostomi</taxon>
        <taxon>Actinopterygii</taxon>
        <taxon>Neopterygii</taxon>
        <taxon>Teleostei</taxon>
        <taxon>Notacanthiformes</taxon>
        <taxon>Halosauridae</taxon>
        <taxon>Aldrovandia</taxon>
    </lineage>
</organism>
<comment type="caution">
    <text evidence="1">The sequence shown here is derived from an EMBL/GenBank/DDBJ whole genome shotgun (WGS) entry which is preliminary data.</text>
</comment>